<feature type="region of interest" description="Disordered" evidence="1">
    <location>
        <begin position="258"/>
        <end position="286"/>
    </location>
</feature>
<proteinExistence type="predicted"/>
<dbReference type="InterPro" id="IPR026971">
    <property type="entry name" value="CND1/NCAPD3"/>
</dbReference>
<gene>
    <name evidence="2" type="ORF">PCOR1329_LOCUS21507</name>
</gene>
<keyword evidence="3" id="KW-1185">Reference proteome</keyword>
<name>A0ABN9RKV6_9DINO</name>
<evidence type="ECO:0000256" key="1">
    <source>
        <dbReference type="SAM" id="MobiDB-lite"/>
    </source>
</evidence>
<dbReference type="EMBL" id="CAUYUJ010007091">
    <property type="protein sequence ID" value="CAK0819541.1"/>
    <property type="molecule type" value="Genomic_DNA"/>
</dbReference>
<dbReference type="Proteomes" id="UP001189429">
    <property type="component" value="Unassembled WGS sequence"/>
</dbReference>
<protein>
    <submittedName>
        <fullName evidence="2">Uncharacterized protein</fullName>
    </submittedName>
</protein>
<comment type="caution">
    <text evidence="2">The sequence shown here is derived from an EMBL/GenBank/DDBJ whole genome shotgun (WGS) entry which is preliminary data.</text>
</comment>
<sequence length="379" mass="40197">MNWSGNKECLESTRTGGRGRGPGMLNGLLHLLSDPSSAVRDLVEGVFVRNLLPRSPALFSQRFLDVVCALSGWRGLASFQGALGNEEFALQGSPSRRAIIYRFMLAHMSSDQKFNVCAQIVTTLLSSFVDTEEGVPLPPSAAEPAGQALSDGLSLLSCQEMRTCFSVQRGSQDGEAEAEATDAARRVLGGILKRNMADNIIPVLVQLKGLMEAQRSPFLKQVRHCLTEILRDFKDDLLAMLAGDARLAAEVAFDLERREPDRPAPGSPLEHDAVATPAPGRRSLGSMMRTPALVPVPLADAAAADQCAAATPPRCSTPSSIPRAACRSKGSGLAAPPARQRGRPGRRGPAPAPKRRRVEGLEGAREGLGGARPARAGGA</sequence>
<dbReference type="PANTHER" id="PTHR14222">
    <property type="entry name" value="CONDENSIN"/>
    <property type="match status" value="1"/>
</dbReference>
<evidence type="ECO:0000313" key="2">
    <source>
        <dbReference type="EMBL" id="CAK0819541.1"/>
    </source>
</evidence>
<feature type="region of interest" description="Disordered" evidence="1">
    <location>
        <begin position="310"/>
        <end position="379"/>
    </location>
</feature>
<reference evidence="2" key="1">
    <citation type="submission" date="2023-10" db="EMBL/GenBank/DDBJ databases">
        <authorList>
            <person name="Chen Y."/>
            <person name="Shah S."/>
            <person name="Dougan E. K."/>
            <person name="Thang M."/>
            <person name="Chan C."/>
        </authorList>
    </citation>
    <scope>NUCLEOTIDE SEQUENCE [LARGE SCALE GENOMIC DNA]</scope>
</reference>
<evidence type="ECO:0000313" key="3">
    <source>
        <dbReference type="Proteomes" id="UP001189429"/>
    </source>
</evidence>
<dbReference type="PANTHER" id="PTHR14222:SF1">
    <property type="entry name" value="CONDENSIN-2 COMPLEX SUBUNIT D3"/>
    <property type="match status" value="1"/>
</dbReference>
<organism evidence="2 3">
    <name type="scientific">Prorocentrum cordatum</name>
    <dbReference type="NCBI Taxonomy" id="2364126"/>
    <lineage>
        <taxon>Eukaryota</taxon>
        <taxon>Sar</taxon>
        <taxon>Alveolata</taxon>
        <taxon>Dinophyceae</taxon>
        <taxon>Prorocentrales</taxon>
        <taxon>Prorocentraceae</taxon>
        <taxon>Prorocentrum</taxon>
    </lineage>
</organism>
<accession>A0ABN9RKV6</accession>